<name>A0A225V3B3_9STRA</name>
<dbReference type="STRING" id="4795.A0A225V3B3"/>
<evidence type="ECO:0000313" key="2">
    <source>
        <dbReference type="EMBL" id="OWY99583.1"/>
    </source>
</evidence>
<reference evidence="3" key="1">
    <citation type="submission" date="2017-03" db="EMBL/GenBank/DDBJ databases">
        <title>Phytopthora megakarya and P. palmivora, two closely related causual agents of cacao black pod achieved similar genome size and gene model numbers by different mechanisms.</title>
        <authorList>
            <person name="Ali S."/>
            <person name="Shao J."/>
            <person name="Larry D.J."/>
            <person name="Kronmiller B."/>
            <person name="Shen D."/>
            <person name="Strem M.D."/>
            <person name="Melnick R.L."/>
            <person name="Guiltinan M.J."/>
            <person name="Tyler B.M."/>
            <person name="Meinhardt L.W."/>
            <person name="Bailey B.A."/>
        </authorList>
    </citation>
    <scope>NUCLEOTIDE SEQUENCE [LARGE SCALE GENOMIC DNA]</scope>
    <source>
        <strain evidence="3">zdho120</strain>
    </source>
</reference>
<dbReference type="PANTHER" id="PTHR19303">
    <property type="entry name" value="TRANSPOSON"/>
    <property type="match status" value="1"/>
</dbReference>
<dbReference type="GO" id="GO:0005634">
    <property type="term" value="C:nucleus"/>
    <property type="evidence" value="ECO:0007669"/>
    <property type="project" value="TreeGrafter"/>
</dbReference>
<dbReference type="PANTHER" id="PTHR19303:SF73">
    <property type="entry name" value="PROTEIN PDC2"/>
    <property type="match status" value="1"/>
</dbReference>
<keyword evidence="3" id="KW-1185">Reference proteome</keyword>
<dbReference type="AlphaFoldDB" id="A0A225V3B3"/>
<keyword evidence="2" id="KW-0238">DNA-binding</keyword>
<dbReference type="Pfam" id="PF03184">
    <property type="entry name" value="DDE_1"/>
    <property type="match status" value="1"/>
</dbReference>
<dbReference type="OrthoDB" id="162969at2759"/>
<dbReference type="GO" id="GO:0003677">
    <property type="term" value="F:DNA binding"/>
    <property type="evidence" value="ECO:0007669"/>
    <property type="project" value="UniProtKB-KW"/>
</dbReference>
<sequence length="256" mass="29248">MTSTIFFEWLQSFNLNMAVENRKVILLVDNASSHKVVKTLSNVEVHFFPPNLTSSVQPLDSGIIRLFKARYRRRFVRWCIDAFESNIKRKLNVFEAIQFSIDSWGDVSADCIRNCWVKARIVNAVVMAELRQAGNYSVTAEQKVIDNLANMLEGTSVSEYLGVDADIDVHEFPENAINHHVAVVSDDEDDPEENESPPVSASTALAYCMELSHFFFQCEGDTKREQEMLQCLTMLARTQVVKRRRQTSLDKFLTPM</sequence>
<dbReference type="Proteomes" id="UP000198211">
    <property type="component" value="Unassembled WGS sequence"/>
</dbReference>
<protein>
    <submittedName>
        <fullName evidence="2">CENPB protein Homeodomainlike</fullName>
    </submittedName>
</protein>
<dbReference type="EMBL" id="NBNE01008346">
    <property type="protein sequence ID" value="OWY99583.1"/>
    <property type="molecule type" value="Genomic_DNA"/>
</dbReference>
<feature type="domain" description="DDE-1" evidence="1">
    <location>
        <begin position="1"/>
        <end position="116"/>
    </location>
</feature>
<gene>
    <name evidence="2" type="ORF">PHMEG_00029394</name>
</gene>
<proteinExistence type="predicted"/>
<evidence type="ECO:0000259" key="1">
    <source>
        <dbReference type="Pfam" id="PF03184"/>
    </source>
</evidence>
<dbReference type="InterPro" id="IPR004875">
    <property type="entry name" value="DDE_SF_endonuclease_dom"/>
</dbReference>
<dbReference type="InterPro" id="IPR050863">
    <property type="entry name" value="CenT-Element_Derived"/>
</dbReference>
<keyword evidence="2" id="KW-0371">Homeobox</keyword>
<comment type="caution">
    <text evidence="2">The sequence shown here is derived from an EMBL/GenBank/DDBJ whole genome shotgun (WGS) entry which is preliminary data.</text>
</comment>
<organism evidence="2 3">
    <name type="scientific">Phytophthora megakarya</name>
    <dbReference type="NCBI Taxonomy" id="4795"/>
    <lineage>
        <taxon>Eukaryota</taxon>
        <taxon>Sar</taxon>
        <taxon>Stramenopiles</taxon>
        <taxon>Oomycota</taxon>
        <taxon>Peronosporomycetes</taxon>
        <taxon>Peronosporales</taxon>
        <taxon>Peronosporaceae</taxon>
        <taxon>Phytophthora</taxon>
    </lineage>
</organism>
<accession>A0A225V3B3</accession>
<evidence type="ECO:0000313" key="3">
    <source>
        <dbReference type="Proteomes" id="UP000198211"/>
    </source>
</evidence>